<keyword evidence="4" id="KW-1185">Reference proteome</keyword>
<feature type="transmembrane region" description="Helical" evidence="1">
    <location>
        <begin position="75"/>
        <end position="96"/>
    </location>
</feature>
<accession>A0A9P5XVF0</accession>
<feature type="transmembrane region" description="Helical" evidence="1">
    <location>
        <begin position="48"/>
        <end position="69"/>
    </location>
</feature>
<feature type="transmembrane region" description="Helical" evidence="1">
    <location>
        <begin position="199"/>
        <end position="222"/>
    </location>
</feature>
<feature type="domain" description="DUF6534" evidence="2">
    <location>
        <begin position="167"/>
        <end position="253"/>
    </location>
</feature>
<sequence length="335" mass="37857">MLSFNPGIIGALEIGSLASVLCHGFLVTQVHNYFSSFPDDPRGLRLTVAAIWMGAIAHLICILWGSYILTVVNFGLAPELFGVPNVLIVSAAFGAFVRSTAQSIYTYRMYKYSNSLYIPILCWSISAYEFVAGILLSATAPFGTLRIQMRYLKDWSWLIYTLVVSTAFVDIIIAASLCYYLQKNRRRSLERTIRVINRLVIWTIQTGLFTSVVAVAVMITFAVDKKNFSWFGLLNFLTSMYPVALLALLNGRRELKLDKPISGTRPPAFESQNKALDVPPQIMLKDRPTQVRVTVEHNEFPFYHIIIMKFRQRLLTIGRFTIRTTTATILAEFPT</sequence>
<dbReference type="Pfam" id="PF20152">
    <property type="entry name" value="DUF6534"/>
    <property type="match status" value="1"/>
</dbReference>
<evidence type="ECO:0000313" key="3">
    <source>
        <dbReference type="EMBL" id="KAF9456211.1"/>
    </source>
</evidence>
<proteinExistence type="predicted"/>
<keyword evidence="1" id="KW-1133">Transmembrane helix</keyword>
<keyword evidence="1" id="KW-0812">Transmembrane</keyword>
<organism evidence="3 4">
    <name type="scientific">Collybia nuda</name>
    <dbReference type="NCBI Taxonomy" id="64659"/>
    <lineage>
        <taxon>Eukaryota</taxon>
        <taxon>Fungi</taxon>
        <taxon>Dikarya</taxon>
        <taxon>Basidiomycota</taxon>
        <taxon>Agaricomycotina</taxon>
        <taxon>Agaricomycetes</taxon>
        <taxon>Agaricomycetidae</taxon>
        <taxon>Agaricales</taxon>
        <taxon>Tricholomatineae</taxon>
        <taxon>Clitocybaceae</taxon>
        <taxon>Collybia</taxon>
    </lineage>
</organism>
<dbReference type="EMBL" id="MU150446">
    <property type="protein sequence ID" value="KAF9456211.1"/>
    <property type="molecule type" value="Genomic_DNA"/>
</dbReference>
<evidence type="ECO:0000313" key="4">
    <source>
        <dbReference type="Proteomes" id="UP000807353"/>
    </source>
</evidence>
<feature type="transmembrane region" description="Helical" evidence="1">
    <location>
        <begin position="228"/>
        <end position="249"/>
    </location>
</feature>
<dbReference type="AlphaFoldDB" id="A0A9P5XVF0"/>
<dbReference type="PANTHER" id="PTHR40465:SF1">
    <property type="entry name" value="DUF6534 DOMAIN-CONTAINING PROTEIN"/>
    <property type="match status" value="1"/>
</dbReference>
<dbReference type="InterPro" id="IPR045339">
    <property type="entry name" value="DUF6534"/>
</dbReference>
<name>A0A9P5XVF0_9AGAR</name>
<feature type="transmembrane region" description="Helical" evidence="1">
    <location>
        <begin position="116"/>
        <end position="137"/>
    </location>
</feature>
<dbReference type="OrthoDB" id="2993969at2759"/>
<keyword evidence="1" id="KW-0472">Membrane</keyword>
<feature type="transmembrane region" description="Helical" evidence="1">
    <location>
        <begin position="157"/>
        <end position="179"/>
    </location>
</feature>
<feature type="transmembrane region" description="Helical" evidence="1">
    <location>
        <begin position="6"/>
        <end position="27"/>
    </location>
</feature>
<evidence type="ECO:0000259" key="2">
    <source>
        <dbReference type="Pfam" id="PF20152"/>
    </source>
</evidence>
<evidence type="ECO:0000256" key="1">
    <source>
        <dbReference type="SAM" id="Phobius"/>
    </source>
</evidence>
<dbReference type="PANTHER" id="PTHR40465">
    <property type="entry name" value="CHROMOSOME 1, WHOLE GENOME SHOTGUN SEQUENCE"/>
    <property type="match status" value="1"/>
</dbReference>
<dbReference type="Proteomes" id="UP000807353">
    <property type="component" value="Unassembled WGS sequence"/>
</dbReference>
<reference evidence="3" key="1">
    <citation type="submission" date="2020-11" db="EMBL/GenBank/DDBJ databases">
        <authorList>
            <consortium name="DOE Joint Genome Institute"/>
            <person name="Ahrendt S."/>
            <person name="Riley R."/>
            <person name="Andreopoulos W."/>
            <person name="Labutti K."/>
            <person name="Pangilinan J."/>
            <person name="Ruiz-Duenas F.J."/>
            <person name="Barrasa J.M."/>
            <person name="Sanchez-Garcia M."/>
            <person name="Camarero S."/>
            <person name="Miyauchi S."/>
            <person name="Serrano A."/>
            <person name="Linde D."/>
            <person name="Babiker R."/>
            <person name="Drula E."/>
            <person name="Ayuso-Fernandez I."/>
            <person name="Pacheco R."/>
            <person name="Padilla G."/>
            <person name="Ferreira P."/>
            <person name="Barriuso J."/>
            <person name="Kellner H."/>
            <person name="Castanera R."/>
            <person name="Alfaro M."/>
            <person name="Ramirez L."/>
            <person name="Pisabarro A.G."/>
            <person name="Kuo A."/>
            <person name="Tritt A."/>
            <person name="Lipzen A."/>
            <person name="He G."/>
            <person name="Yan M."/>
            <person name="Ng V."/>
            <person name="Cullen D."/>
            <person name="Martin F."/>
            <person name="Rosso M.-N."/>
            <person name="Henrissat B."/>
            <person name="Hibbett D."/>
            <person name="Martinez A.T."/>
            <person name="Grigoriev I.V."/>
        </authorList>
    </citation>
    <scope>NUCLEOTIDE SEQUENCE</scope>
    <source>
        <strain evidence="3">CBS 247.69</strain>
    </source>
</reference>
<protein>
    <recommendedName>
        <fullName evidence="2">DUF6534 domain-containing protein</fullName>
    </recommendedName>
</protein>
<gene>
    <name evidence="3" type="ORF">BDZ94DRAFT_421957</name>
</gene>
<comment type="caution">
    <text evidence="3">The sequence shown here is derived from an EMBL/GenBank/DDBJ whole genome shotgun (WGS) entry which is preliminary data.</text>
</comment>